<dbReference type="CDD" id="cd02440">
    <property type="entry name" value="AdoMet_MTases"/>
    <property type="match status" value="1"/>
</dbReference>
<dbReference type="InterPro" id="IPR029063">
    <property type="entry name" value="SAM-dependent_MTases_sf"/>
</dbReference>
<evidence type="ECO:0000256" key="3">
    <source>
        <dbReference type="ARBA" id="ARBA00022679"/>
    </source>
</evidence>
<name>A0AAN7CV76_9PEZI</name>
<reference evidence="5" key="2">
    <citation type="submission" date="2023-05" db="EMBL/GenBank/DDBJ databases">
        <authorList>
            <consortium name="Lawrence Berkeley National Laboratory"/>
            <person name="Steindorff A."/>
            <person name="Hensen N."/>
            <person name="Bonometti L."/>
            <person name="Westerberg I."/>
            <person name="Brannstrom I.O."/>
            <person name="Guillou S."/>
            <person name="Cros-Aarteil S."/>
            <person name="Calhoun S."/>
            <person name="Haridas S."/>
            <person name="Kuo A."/>
            <person name="Mondo S."/>
            <person name="Pangilinan J."/>
            <person name="Riley R."/>
            <person name="Labutti K."/>
            <person name="Andreopoulos B."/>
            <person name="Lipzen A."/>
            <person name="Chen C."/>
            <person name="Yanf M."/>
            <person name="Daum C."/>
            <person name="Ng V."/>
            <person name="Clum A."/>
            <person name="Ohm R."/>
            <person name="Martin F."/>
            <person name="Silar P."/>
            <person name="Natvig D."/>
            <person name="Lalanne C."/>
            <person name="Gautier V."/>
            <person name="Ament-Velasquez S.L."/>
            <person name="Kruys A."/>
            <person name="Hutchinson M.I."/>
            <person name="Powell A.J."/>
            <person name="Barry K."/>
            <person name="Miller A.N."/>
            <person name="Grigoriev I.V."/>
            <person name="Debuchy R."/>
            <person name="Gladieux P."/>
            <person name="Thoren M.H."/>
            <person name="Johannesson H."/>
        </authorList>
    </citation>
    <scope>NUCLEOTIDE SEQUENCE</scope>
    <source>
        <strain evidence="5">CBS 359.72</strain>
    </source>
</reference>
<dbReference type="Gene3D" id="3.40.50.150">
    <property type="entry name" value="Vaccinia Virus protein VP39"/>
    <property type="match status" value="1"/>
</dbReference>
<reference evidence="5" key="1">
    <citation type="journal article" date="2023" name="Mol. Phylogenet. Evol.">
        <title>Genome-scale phylogeny and comparative genomics of the fungal order Sordariales.</title>
        <authorList>
            <person name="Hensen N."/>
            <person name="Bonometti L."/>
            <person name="Westerberg I."/>
            <person name="Brannstrom I.O."/>
            <person name="Guillou S."/>
            <person name="Cros-Aarteil S."/>
            <person name="Calhoun S."/>
            <person name="Haridas S."/>
            <person name="Kuo A."/>
            <person name="Mondo S."/>
            <person name="Pangilinan J."/>
            <person name="Riley R."/>
            <person name="LaButti K."/>
            <person name="Andreopoulos B."/>
            <person name="Lipzen A."/>
            <person name="Chen C."/>
            <person name="Yan M."/>
            <person name="Daum C."/>
            <person name="Ng V."/>
            <person name="Clum A."/>
            <person name="Steindorff A."/>
            <person name="Ohm R.A."/>
            <person name="Martin F."/>
            <person name="Silar P."/>
            <person name="Natvig D.O."/>
            <person name="Lalanne C."/>
            <person name="Gautier V."/>
            <person name="Ament-Velasquez S.L."/>
            <person name="Kruys A."/>
            <person name="Hutchinson M.I."/>
            <person name="Powell A.J."/>
            <person name="Barry K."/>
            <person name="Miller A.N."/>
            <person name="Grigoriev I.V."/>
            <person name="Debuchy R."/>
            <person name="Gladieux P."/>
            <person name="Hiltunen Thoren M."/>
            <person name="Johannesson H."/>
        </authorList>
    </citation>
    <scope>NUCLEOTIDE SEQUENCE</scope>
    <source>
        <strain evidence="5">CBS 359.72</strain>
    </source>
</reference>
<organism evidence="5 6">
    <name type="scientific">Corynascus novoguineensis</name>
    <dbReference type="NCBI Taxonomy" id="1126955"/>
    <lineage>
        <taxon>Eukaryota</taxon>
        <taxon>Fungi</taxon>
        <taxon>Dikarya</taxon>
        <taxon>Ascomycota</taxon>
        <taxon>Pezizomycotina</taxon>
        <taxon>Sordariomycetes</taxon>
        <taxon>Sordariomycetidae</taxon>
        <taxon>Sordariales</taxon>
        <taxon>Chaetomiaceae</taxon>
        <taxon>Corynascus</taxon>
    </lineage>
</organism>
<sequence length="199" mass="22719">MTDFDKQSYWHERFASERSFEWLIPSSTFMGVLAPYLQGLAGSTRILHLGSGTSDLHNHIREHGFPDVTNVDYEPLALDRGRELENARFGDVQTKYVVADATRLDMGDTKYQVVVDKSTADAIACGEDGAVLSMARGVRRCLDEDGFWISLSFSPTRYEHVRPLFNVELIGKIPTPKHKPTDPNIFYYCYLLRPRREQL</sequence>
<evidence type="ECO:0000256" key="2">
    <source>
        <dbReference type="ARBA" id="ARBA00022603"/>
    </source>
</evidence>
<comment type="similarity">
    <text evidence="1">Belongs to the methyltransferase superfamily.</text>
</comment>
<evidence type="ECO:0000259" key="4">
    <source>
        <dbReference type="Pfam" id="PF08241"/>
    </source>
</evidence>
<dbReference type="PANTHER" id="PTHR12176:SF80">
    <property type="entry name" value="EEF1A LYSINE METHYLTRANSFERASE 4"/>
    <property type="match status" value="1"/>
</dbReference>
<accession>A0AAN7CV76</accession>
<comment type="caution">
    <text evidence="5">The sequence shown here is derived from an EMBL/GenBank/DDBJ whole genome shotgun (WGS) entry which is preliminary data.</text>
</comment>
<gene>
    <name evidence="5" type="ORF">C7999DRAFT_39863</name>
</gene>
<evidence type="ECO:0000313" key="5">
    <source>
        <dbReference type="EMBL" id="KAK4249013.1"/>
    </source>
</evidence>
<dbReference type="GO" id="GO:0032259">
    <property type="term" value="P:methylation"/>
    <property type="evidence" value="ECO:0007669"/>
    <property type="project" value="UniProtKB-KW"/>
</dbReference>
<dbReference type="AlphaFoldDB" id="A0AAN7CV76"/>
<dbReference type="InterPro" id="IPR013216">
    <property type="entry name" value="Methyltransf_11"/>
</dbReference>
<dbReference type="GO" id="GO:0008757">
    <property type="term" value="F:S-adenosylmethionine-dependent methyltransferase activity"/>
    <property type="evidence" value="ECO:0007669"/>
    <property type="project" value="InterPro"/>
</dbReference>
<feature type="domain" description="Methyltransferase type 11" evidence="4">
    <location>
        <begin position="47"/>
        <end position="146"/>
    </location>
</feature>
<dbReference type="PANTHER" id="PTHR12176">
    <property type="entry name" value="SAM-DEPENDENT METHYLTRANSFERASE SUPERFAMILY PROTEIN"/>
    <property type="match status" value="1"/>
</dbReference>
<keyword evidence="6" id="KW-1185">Reference proteome</keyword>
<keyword evidence="3" id="KW-0808">Transferase</keyword>
<evidence type="ECO:0000256" key="1">
    <source>
        <dbReference type="ARBA" id="ARBA00008361"/>
    </source>
</evidence>
<dbReference type="EMBL" id="MU857629">
    <property type="protein sequence ID" value="KAK4249013.1"/>
    <property type="molecule type" value="Genomic_DNA"/>
</dbReference>
<dbReference type="Pfam" id="PF08241">
    <property type="entry name" value="Methyltransf_11"/>
    <property type="match status" value="1"/>
</dbReference>
<keyword evidence="2 5" id="KW-0489">Methyltransferase</keyword>
<dbReference type="SUPFAM" id="SSF53335">
    <property type="entry name" value="S-adenosyl-L-methionine-dependent methyltransferases"/>
    <property type="match status" value="1"/>
</dbReference>
<protein>
    <submittedName>
        <fullName evidence="5">S-adenosyl-L-methionine-dependent methyltransferase</fullName>
    </submittedName>
</protein>
<dbReference type="InterPro" id="IPR051419">
    <property type="entry name" value="Lys/N-term_MeTrsfase_sf"/>
</dbReference>
<proteinExistence type="inferred from homology"/>
<dbReference type="Proteomes" id="UP001303647">
    <property type="component" value="Unassembled WGS sequence"/>
</dbReference>
<evidence type="ECO:0000313" key="6">
    <source>
        <dbReference type="Proteomes" id="UP001303647"/>
    </source>
</evidence>